<name>A0ACB9FFC8_ARCLA</name>
<evidence type="ECO:0000313" key="1">
    <source>
        <dbReference type="EMBL" id="KAI3769555.1"/>
    </source>
</evidence>
<protein>
    <submittedName>
        <fullName evidence="1">Uncharacterized protein</fullName>
    </submittedName>
</protein>
<keyword evidence="2" id="KW-1185">Reference proteome</keyword>
<accession>A0ACB9FFC8</accession>
<reference evidence="1 2" key="2">
    <citation type="journal article" date="2022" name="Mol. Ecol. Resour.">
        <title>The genomes of chicory, endive, great burdock and yacon provide insights into Asteraceae paleo-polyploidization history and plant inulin production.</title>
        <authorList>
            <person name="Fan W."/>
            <person name="Wang S."/>
            <person name="Wang H."/>
            <person name="Wang A."/>
            <person name="Jiang F."/>
            <person name="Liu H."/>
            <person name="Zhao H."/>
            <person name="Xu D."/>
            <person name="Zhang Y."/>
        </authorList>
    </citation>
    <scope>NUCLEOTIDE SEQUENCE [LARGE SCALE GENOMIC DNA]</scope>
    <source>
        <strain evidence="2">cv. Niubang</strain>
    </source>
</reference>
<gene>
    <name evidence="1" type="ORF">L6452_00663</name>
</gene>
<dbReference type="EMBL" id="CM042047">
    <property type="protein sequence ID" value="KAI3769555.1"/>
    <property type="molecule type" value="Genomic_DNA"/>
</dbReference>
<comment type="caution">
    <text evidence="1">The sequence shown here is derived from an EMBL/GenBank/DDBJ whole genome shotgun (WGS) entry which is preliminary data.</text>
</comment>
<reference evidence="2" key="1">
    <citation type="journal article" date="2022" name="Mol. Ecol. Resour.">
        <title>The genomes of chicory, endive, great burdock and yacon provide insights into Asteraceae palaeo-polyploidization history and plant inulin production.</title>
        <authorList>
            <person name="Fan W."/>
            <person name="Wang S."/>
            <person name="Wang H."/>
            <person name="Wang A."/>
            <person name="Jiang F."/>
            <person name="Liu H."/>
            <person name="Zhao H."/>
            <person name="Xu D."/>
            <person name="Zhang Y."/>
        </authorList>
    </citation>
    <scope>NUCLEOTIDE SEQUENCE [LARGE SCALE GENOMIC DNA]</scope>
    <source>
        <strain evidence="2">cv. Niubang</strain>
    </source>
</reference>
<sequence>MDSSSQIQPTNKKLKLSLNNEDDEDHHTIHEEYFGLKDLPNDVILNILIKLPISSLIQFRLVCKPWKLLSIHPDLHRLHQSAAANDDPTLLFHSDYPIRNHLSFVELSSDCDRDDDCKIVRKIYTPFSGSMPEFNVVGSCNGLLCLSDSLYGEPVFLFNPFSMDYLELPKSKQFQEQEVLFGFGFHPDSNEYKVVKIVYYRTWQGRRRIIRKNRNYPKSEVQILTISKQIDDKSCSWRCLGKVPYLLDKQATEGPVVNGRIHWVSRPGRITGVPGRAIVSFDLKDELFKVVAKPSHAVVNRGNNYHLAAIKGCLAVVISCGYGKLEIWVMKEYDRKESWVKEFVIHGAFPAKVVSHEHRDYGIWRWRSGGRMVRVLCVLKNGEILMEYRGGSLVKYDPKWKEFKDVVFNRMPKLFRTIVHVGTLNWVR</sequence>
<proteinExistence type="predicted"/>
<evidence type="ECO:0000313" key="2">
    <source>
        <dbReference type="Proteomes" id="UP001055879"/>
    </source>
</evidence>
<dbReference type="Proteomes" id="UP001055879">
    <property type="component" value="Linkage Group LG01"/>
</dbReference>
<organism evidence="1 2">
    <name type="scientific">Arctium lappa</name>
    <name type="common">Greater burdock</name>
    <name type="synonym">Lappa major</name>
    <dbReference type="NCBI Taxonomy" id="4217"/>
    <lineage>
        <taxon>Eukaryota</taxon>
        <taxon>Viridiplantae</taxon>
        <taxon>Streptophyta</taxon>
        <taxon>Embryophyta</taxon>
        <taxon>Tracheophyta</taxon>
        <taxon>Spermatophyta</taxon>
        <taxon>Magnoliopsida</taxon>
        <taxon>eudicotyledons</taxon>
        <taxon>Gunneridae</taxon>
        <taxon>Pentapetalae</taxon>
        <taxon>asterids</taxon>
        <taxon>campanulids</taxon>
        <taxon>Asterales</taxon>
        <taxon>Asteraceae</taxon>
        <taxon>Carduoideae</taxon>
        <taxon>Cardueae</taxon>
        <taxon>Arctiinae</taxon>
        <taxon>Arctium</taxon>
    </lineage>
</organism>